<evidence type="ECO:0000256" key="2">
    <source>
        <dbReference type="SAM" id="Phobius"/>
    </source>
</evidence>
<keyword evidence="2" id="KW-0472">Membrane</keyword>
<feature type="compositionally biased region" description="Low complexity" evidence="1">
    <location>
        <begin position="119"/>
        <end position="143"/>
    </location>
</feature>
<feature type="region of interest" description="Disordered" evidence="1">
    <location>
        <begin position="441"/>
        <end position="474"/>
    </location>
</feature>
<dbReference type="InterPro" id="IPR058062">
    <property type="entry name" value="SCO7613_C"/>
</dbReference>
<feature type="transmembrane region" description="Helical" evidence="2">
    <location>
        <begin position="590"/>
        <end position="607"/>
    </location>
</feature>
<evidence type="ECO:0000313" key="3">
    <source>
        <dbReference type="EMBL" id="RSX50551.1"/>
    </source>
</evidence>
<feature type="region of interest" description="Disordered" evidence="1">
    <location>
        <begin position="86"/>
        <end position="187"/>
    </location>
</feature>
<feature type="transmembrane region" description="Helical" evidence="2">
    <location>
        <begin position="513"/>
        <end position="529"/>
    </location>
</feature>
<dbReference type="EMBL" id="QXGJ01000007">
    <property type="protein sequence ID" value="RSX50551.1"/>
    <property type="molecule type" value="Genomic_DNA"/>
</dbReference>
<feature type="compositionally biased region" description="Pro residues" evidence="1">
    <location>
        <begin position="144"/>
        <end position="158"/>
    </location>
</feature>
<dbReference type="Proteomes" id="UP000288607">
    <property type="component" value="Unassembled WGS sequence"/>
</dbReference>
<feature type="region of interest" description="Disordered" evidence="1">
    <location>
        <begin position="28"/>
        <end position="50"/>
    </location>
</feature>
<dbReference type="NCBIfam" id="NF047321">
    <property type="entry name" value="SCO7613_CTERM"/>
    <property type="match status" value="1"/>
</dbReference>
<feature type="transmembrane region" description="Helical" evidence="2">
    <location>
        <begin position="342"/>
        <end position="359"/>
    </location>
</feature>
<feature type="compositionally biased region" description="Low complexity" evidence="1">
    <location>
        <begin position="86"/>
        <end position="104"/>
    </location>
</feature>
<dbReference type="RefSeq" id="WP_164520738.1">
    <property type="nucleotide sequence ID" value="NZ_QXGJ01000007.1"/>
</dbReference>
<feature type="transmembrane region" description="Helical" evidence="2">
    <location>
        <begin position="481"/>
        <end position="501"/>
    </location>
</feature>
<dbReference type="AlphaFoldDB" id="A0A430FCL9"/>
<keyword evidence="2" id="KW-1133">Transmembrane helix</keyword>
<dbReference type="SUPFAM" id="SSF81995">
    <property type="entry name" value="beta-sandwich domain of Sec23/24"/>
    <property type="match status" value="1"/>
</dbReference>
<feature type="transmembrane region" description="Helical" evidence="2">
    <location>
        <begin position="396"/>
        <end position="417"/>
    </location>
</feature>
<feature type="compositionally biased region" description="Polar residues" evidence="1">
    <location>
        <begin position="166"/>
        <end position="182"/>
    </location>
</feature>
<evidence type="ECO:0000313" key="4">
    <source>
        <dbReference type="Proteomes" id="UP000288607"/>
    </source>
</evidence>
<sequence length="675" mass="71919">MPDPVPEFHPSTPSQPIAWPVSTAQLRDSTLNPDDFSPIRGRFTPTGLDLEDPRCATVLELSRSAADLLDERARLIDEIRSSTTTAVTRTTPVGPTVPQTAAVPPATPPAQPTQPTQPTPMSTQPQLTQPQPQPTAEYAAPSPQAFPDPPQPLGPHPFGPQLLGFQPQTPTAFSQSPTNGRTAATVPRRSRASAVQVLLLVLGVGLIGLAVSVFAFLTYPLFGNAARTICIAVTGFIGLAVSAAIGGKTRVTAEGVAWASFFALTTASVLASKLGPIPRLHLRDLVTGLMLLMVAAIAMALSLATAKRATPTRAYSLAASLLTPPALAMIGSTSLLGRTGQSLTVITLMAVVLVAAYLLPASRLPDAERLLMTLESSFILMVIGLGDFANPNHVRYAAATSLAAYAVPMIIATLMWIRTAAGPQAVRPTPSERPMSPVVPIPVTQSEHNPQPVTPVPPTPGAQSMPDSRSRQRARTTIADANRWILTIITSMMGVGMMGLSLTNDYRPLPPDVPAALFGVAALVIGSMWMRRRPALRSWPALWPGLTTLLAPMLLVSWNERWARDQIVYGTLPGGMTPASPGHTFPVREILLFVIALAVLIAGALLSWQAPLIAGTATLILHVIVLLWSWIVMFSLAFWWVWLAVGGILLVTIADRYERSLGAAKTLVTRISQLR</sequence>
<evidence type="ECO:0000256" key="1">
    <source>
        <dbReference type="SAM" id="MobiDB-lite"/>
    </source>
</evidence>
<gene>
    <name evidence="3" type="ORF">D2E23_1574</name>
</gene>
<feature type="transmembrane region" description="Helical" evidence="2">
    <location>
        <begin position="286"/>
        <end position="305"/>
    </location>
</feature>
<feature type="compositionally biased region" description="Pro residues" evidence="1">
    <location>
        <begin position="105"/>
        <end position="118"/>
    </location>
</feature>
<feature type="transmembrane region" description="Helical" evidence="2">
    <location>
        <begin position="637"/>
        <end position="654"/>
    </location>
</feature>
<organism evidence="3 4">
    <name type="scientific">Bifidobacterium callimiconis</name>
    <dbReference type="NCBI Taxonomy" id="2306973"/>
    <lineage>
        <taxon>Bacteria</taxon>
        <taxon>Bacillati</taxon>
        <taxon>Actinomycetota</taxon>
        <taxon>Actinomycetes</taxon>
        <taxon>Bifidobacteriales</taxon>
        <taxon>Bifidobacteriaceae</taxon>
        <taxon>Bifidobacterium</taxon>
    </lineage>
</organism>
<feature type="transmembrane region" description="Helical" evidence="2">
    <location>
        <begin position="256"/>
        <end position="274"/>
    </location>
</feature>
<keyword evidence="2" id="KW-0812">Transmembrane</keyword>
<accession>A0A430FCL9</accession>
<comment type="caution">
    <text evidence="3">The sequence shown here is derived from an EMBL/GenBank/DDBJ whole genome shotgun (WGS) entry which is preliminary data.</text>
</comment>
<name>A0A430FCL9_9BIFI</name>
<feature type="transmembrane region" description="Helical" evidence="2">
    <location>
        <begin position="197"/>
        <end position="219"/>
    </location>
</feature>
<proteinExistence type="predicted"/>
<feature type="transmembrane region" description="Helical" evidence="2">
    <location>
        <begin position="317"/>
        <end position="336"/>
    </location>
</feature>
<reference evidence="3 4" key="1">
    <citation type="submission" date="2018-09" db="EMBL/GenBank/DDBJ databases">
        <title>Characterization of the phylogenetic diversity of five novel species belonging to the genus Bifidobacterium.</title>
        <authorList>
            <person name="Lugli G.A."/>
            <person name="Duranti S."/>
            <person name="Milani C."/>
        </authorList>
    </citation>
    <scope>NUCLEOTIDE SEQUENCE [LARGE SCALE GENOMIC DNA]</scope>
    <source>
        <strain evidence="3 4">2028B</strain>
    </source>
</reference>
<keyword evidence="4" id="KW-1185">Reference proteome</keyword>
<protein>
    <submittedName>
        <fullName evidence="3">Uncharacterized protein</fullName>
    </submittedName>
</protein>
<feature type="transmembrane region" description="Helical" evidence="2">
    <location>
        <begin position="225"/>
        <end position="244"/>
    </location>
</feature>